<protein>
    <submittedName>
        <fullName evidence="1">Uncharacterized protein</fullName>
    </submittedName>
</protein>
<organism evidence="1 2">
    <name type="scientific">Rubinisphaera italica</name>
    <dbReference type="NCBI Taxonomy" id="2527969"/>
    <lineage>
        <taxon>Bacteria</taxon>
        <taxon>Pseudomonadati</taxon>
        <taxon>Planctomycetota</taxon>
        <taxon>Planctomycetia</taxon>
        <taxon>Planctomycetales</taxon>
        <taxon>Planctomycetaceae</taxon>
        <taxon>Rubinisphaera</taxon>
    </lineage>
</organism>
<sequence length="94" mass="10568">MTSNGINSVTDSEILLRVCRVMKSDFDIVDYFEEISKEATSVLSEEGYSPNEMTDFEVGNAIIEAIDRINHSEVIETITVSDPVQAHGRFKIIR</sequence>
<reference evidence="1 2" key="1">
    <citation type="submission" date="2019-02" db="EMBL/GenBank/DDBJ databases">
        <title>Deep-cultivation of Planctomycetes and their phenomic and genomic characterization uncovers novel biology.</title>
        <authorList>
            <person name="Wiegand S."/>
            <person name="Jogler M."/>
            <person name="Boedeker C."/>
            <person name="Pinto D."/>
            <person name="Vollmers J."/>
            <person name="Rivas-Marin E."/>
            <person name="Kohn T."/>
            <person name="Peeters S.H."/>
            <person name="Heuer A."/>
            <person name="Rast P."/>
            <person name="Oberbeckmann S."/>
            <person name="Bunk B."/>
            <person name="Jeske O."/>
            <person name="Meyerdierks A."/>
            <person name="Storesund J.E."/>
            <person name="Kallscheuer N."/>
            <person name="Luecker S."/>
            <person name="Lage O.M."/>
            <person name="Pohl T."/>
            <person name="Merkel B.J."/>
            <person name="Hornburger P."/>
            <person name="Mueller R.-W."/>
            <person name="Bruemmer F."/>
            <person name="Labrenz M."/>
            <person name="Spormann A.M."/>
            <person name="Op Den Camp H."/>
            <person name="Overmann J."/>
            <person name="Amann R."/>
            <person name="Jetten M.S.M."/>
            <person name="Mascher T."/>
            <person name="Medema M.H."/>
            <person name="Devos D.P."/>
            <person name="Kaster A.-K."/>
            <person name="Ovreas L."/>
            <person name="Rohde M."/>
            <person name="Galperin M.Y."/>
            <person name="Jogler C."/>
        </authorList>
    </citation>
    <scope>NUCLEOTIDE SEQUENCE [LARGE SCALE GENOMIC DNA]</scope>
    <source>
        <strain evidence="1 2">Pan54</strain>
    </source>
</reference>
<evidence type="ECO:0000313" key="2">
    <source>
        <dbReference type="Proteomes" id="UP000316095"/>
    </source>
</evidence>
<name>A0A5C5XFF4_9PLAN</name>
<keyword evidence="2" id="KW-1185">Reference proteome</keyword>
<dbReference type="EMBL" id="SJPG01000001">
    <property type="protein sequence ID" value="TWT61720.1"/>
    <property type="molecule type" value="Genomic_DNA"/>
</dbReference>
<gene>
    <name evidence="1" type="ORF">Pan54_24570</name>
</gene>
<accession>A0A5C5XFF4</accession>
<dbReference type="Proteomes" id="UP000316095">
    <property type="component" value="Unassembled WGS sequence"/>
</dbReference>
<comment type="caution">
    <text evidence="1">The sequence shown here is derived from an EMBL/GenBank/DDBJ whole genome shotgun (WGS) entry which is preliminary data.</text>
</comment>
<dbReference type="AlphaFoldDB" id="A0A5C5XFF4"/>
<evidence type="ECO:0000313" key="1">
    <source>
        <dbReference type="EMBL" id="TWT61720.1"/>
    </source>
</evidence>
<proteinExistence type="predicted"/>